<organism evidence="1 2">
    <name type="scientific">Rhodohalobacter barkolensis</name>
    <dbReference type="NCBI Taxonomy" id="2053187"/>
    <lineage>
        <taxon>Bacteria</taxon>
        <taxon>Pseudomonadati</taxon>
        <taxon>Balneolota</taxon>
        <taxon>Balneolia</taxon>
        <taxon>Balneolales</taxon>
        <taxon>Balneolaceae</taxon>
        <taxon>Rhodohalobacter</taxon>
    </lineage>
</organism>
<keyword evidence="2" id="KW-1185">Reference proteome</keyword>
<sequence length="205" mass="23771">MRFLIIISLVTIFVSCTRSDSPETELSNKSDLKSVSEINRHCGDTLFAAMYHIPATQDFFDNRAQFAGQPVDYFSEMLNASQKENLLKNFEQYFSQEDNNERLVQLSNQFLQWCDANEEIQQLQHQMSHEEFLALLYDSERFGYLFQPFNDRSLFQSKEYSSLDKVASLSSAQSHQILSTLITDLSMQGQSEFENDLNSLRTLIQ</sequence>
<dbReference type="Proteomes" id="UP000233398">
    <property type="component" value="Unassembled WGS sequence"/>
</dbReference>
<dbReference type="EMBL" id="PISP01000001">
    <property type="protein sequence ID" value="PKD44730.1"/>
    <property type="molecule type" value="Genomic_DNA"/>
</dbReference>
<name>A0A2N0VKM3_9BACT</name>
<comment type="caution">
    <text evidence="1">The sequence shown here is derived from an EMBL/GenBank/DDBJ whole genome shotgun (WGS) entry which is preliminary data.</text>
</comment>
<dbReference type="AlphaFoldDB" id="A0A2N0VKM3"/>
<dbReference type="PROSITE" id="PS51257">
    <property type="entry name" value="PROKAR_LIPOPROTEIN"/>
    <property type="match status" value="1"/>
</dbReference>
<accession>A0A2N0VKM3</accession>
<gene>
    <name evidence="1" type="ORF">CWD77_04500</name>
</gene>
<reference evidence="1 2" key="1">
    <citation type="submission" date="2017-11" db="EMBL/GenBank/DDBJ databases">
        <title>Rhodohalobacter 15182 sp. nov., isolated from a salt lake.</title>
        <authorList>
            <person name="Han S."/>
        </authorList>
    </citation>
    <scope>NUCLEOTIDE SEQUENCE [LARGE SCALE GENOMIC DNA]</scope>
    <source>
        <strain evidence="1 2">15182</strain>
    </source>
</reference>
<protein>
    <submittedName>
        <fullName evidence="1">Uncharacterized protein</fullName>
    </submittedName>
</protein>
<evidence type="ECO:0000313" key="1">
    <source>
        <dbReference type="EMBL" id="PKD44730.1"/>
    </source>
</evidence>
<evidence type="ECO:0000313" key="2">
    <source>
        <dbReference type="Proteomes" id="UP000233398"/>
    </source>
</evidence>
<dbReference type="RefSeq" id="WP_101072018.1">
    <property type="nucleotide sequence ID" value="NZ_PISP01000001.1"/>
</dbReference>
<proteinExistence type="predicted"/>
<dbReference type="OrthoDB" id="9847291at2"/>